<name>A0A2H5BLS4_9CAUD</name>
<evidence type="ECO:0000313" key="2">
    <source>
        <dbReference type="EMBL" id="AUG87215.1"/>
    </source>
</evidence>
<accession>A0A2H5BLS4</accession>
<dbReference type="Proteomes" id="UP000241892">
    <property type="component" value="Segment"/>
</dbReference>
<reference evidence="3" key="1">
    <citation type="submission" date="2017-11" db="EMBL/GenBank/DDBJ databases">
        <authorList>
            <person name="Han C.G."/>
        </authorList>
    </citation>
    <scope>NUCLEOTIDE SEQUENCE [LARGE SCALE GENOMIC DNA]</scope>
</reference>
<keyword evidence="3" id="KW-1185">Reference proteome</keyword>
<sequence length="99" mass="11327">MEHQWGDDPADTVGGWRSEYTSPDGLIRLVVNDEEYDFHIDAKEGYRPSVMQSVLRVAARHGLELLDDEESEAEIIDDETIRIYLCPRPARTPELRVVA</sequence>
<proteinExistence type="predicted"/>
<protein>
    <submittedName>
        <fullName evidence="2">Uncharacterized protein</fullName>
    </submittedName>
</protein>
<feature type="region of interest" description="Disordered" evidence="1">
    <location>
        <begin position="1"/>
        <end position="20"/>
    </location>
</feature>
<evidence type="ECO:0000313" key="3">
    <source>
        <dbReference type="Proteomes" id="UP000241892"/>
    </source>
</evidence>
<gene>
    <name evidence="2" type="ORF">SEA_OMAR_31</name>
</gene>
<evidence type="ECO:0000256" key="1">
    <source>
        <dbReference type="SAM" id="MobiDB-lite"/>
    </source>
</evidence>
<organism evidence="2 3">
    <name type="scientific">Streptomyces phage Omar</name>
    <dbReference type="NCBI Taxonomy" id="2059882"/>
    <lineage>
        <taxon>Viruses</taxon>
        <taxon>Duplodnaviria</taxon>
        <taxon>Heunggongvirae</taxon>
        <taxon>Uroviricota</taxon>
        <taxon>Caudoviricetes</taxon>
        <taxon>Arquatrovirinae</taxon>
        <taxon>Omarvirus</taxon>
        <taxon>Omarvirus omar</taxon>
    </lineage>
</organism>
<dbReference type="EMBL" id="MG593802">
    <property type="protein sequence ID" value="AUG87215.1"/>
    <property type="molecule type" value="Genomic_DNA"/>
</dbReference>